<dbReference type="GO" id="GO:0005634">
    <property type="term" value="C:nucleus"/>
    <property type="evidence" value="ECO:0007669"/>
    <property type="project" value="TreeGrafter"/>
</dbReference>
<keyword evidence="2" id="KW-0804">Transcription</keyword>
<protein>
    <submittedName>
        <fullName evidence="5">C6 transcription factor</fullName>
    </submittedName>
</protein>
<dbReference type="Pfam" id="PF04082">
    <property type="entry name" value="Fungal_trans"/>
    <property type="match status" value="1"/>
</dbReference>
<name>A0AAD6G7C4_9EURO</name>
<dbReference type="GO" id="GO:0006351">
    <property type="term" value="P:DNA-templated transcription"/>
    <property type="evidence" value="ECO:0007669"/>
    <property type="project" value="InterPro"/>
</dbReference>
<organism evidence="5 6">
    <name type="scientific">Penicillium daleae</name>
    <dbReference type="NCBI Taxonomy" id="63821"/>
    <lineage>
        <taxon>Eukaryota</taxon>
        <taxon>Fungi</taxon>
        <taxon>Dikarya</taxon>
        <taxon>Ascomycota</taxon>
        <taxon>Pezizomycotina</taxon>
        <taxon>Eurotiomycetes</taxon>
        <taxon>Eurotiomycetidae</taxon>
        <taxon>Eurotiales</taxon>
        <taxon>Aspergillaceae</taxon>
        <taxon>Penicillium</taxon>
    </lineage>
</organism>
<dbReference type="InterPro" id="IPR051127">
    <property type="entry name" value="Fungal_SecMet_Regulators"/>
</dbReference>
<reference evidence="5" key="1">
    <citation type="submission" date="2022-12" db="EMBL/GenBank/DDBJ databases">
        <authorList>
            <person name="Petersen C."/>
        </authorList>
    </citation>
    <scope>NUCLEOTIDE SEQUENCE</scope>
    <source>
        <strain evidence="5">IBT 16125</strain>
    </source>
</reference>
<comment type="caution">
    <text evidence="5">The sequence shown here is derived from an EMBL/GenBank/DDBJ whole genome shotgun (WGS) entry which is preliminary data.</text>
</comment>
<keyword evidence="3" id="KW-0539">Nucleus</keyword>
<dbReference type="InterPro" id="IPR007219">
    <property type="entry name" value="XnlR_reg_dom"/>
</dbReference>
<dbReference type="GO" id="GO:0000435">
    <property type="term" value="P:positive regulation of transcription from RNA polymerase II promoter by galactose"/>
    <property type="evidence" value="ECO:0007669"/>
    <property type="project" value="TreeGrafter"/>
</dbReference>
<evidence type="ECO:0000259" key="4">
    <source>
        <dbReference type="SMART" id="SM00906"/>
    </source>
</evidence>
<evidence type="ECO:0000256" key="2">
    <source>
        <dbReference type="ARBA" id="ARBA00023163"/>
    </source>
</evidence>
<proteinExistence type="predicted"/>
<dbReference type="GeneID" id="81597214"/>
<evidence type="ECO:0000256" key="1">
    <source>
        <dbReference type="ARBA" id="ARBA00023015"/>
    </source>
</evidence>
<gene>
    <name evidence="5" type="ORF">N7458_003588</name>
</gene>
<evidence type="ECO:0000313" key="6">
    <source>
        <dbReference type="Proteomes" id="UP001213681"/>
    </source>
</evidence>
<reference evidence="5" key="2">
    <citation type="journal article" date="2023" name="IMA Fungus">
        <title>Comparative genomic study of the Penicillium genus elucidates a diverse pangenome and 15 lateral gene transfer events.</title>
        <authorList>
            <person name="Petersen C."/>
            <person name="Sorensen T."/>
            <person name="Nielsen M.R."/>
            <person name="Sondergaard T.E."/>
            <person name="Sorensen J.L."/>
            <person name="Fitzpatrick D.A."/>
            <person name="Frisvad J.C."/>
            <person name="Nielsen K.L."/>
        </authorList>
    </citation>
    <scope>NUCLEOTIDE SEQUENCE</scope>
    <source>
        <strain evidence="5">IBT 16125</strain>
    </source>
</reference>
<dbReference type="PANTHER" id="PTHR47424:SF5">
    <property type="entry name" value="ZN(II)2CYS6 TRANSCRIPTION FACTOR (EUROFUNG)"/>
    <property type="match status" value="1"/>
</dbReference>
<dbReference type="GO" id="GO:0000981">
    <property type="term" value="F:DNA-binding transcription factor activity, RNA polymerase II-specific"/>
    <property type="evidence" value="ECO:0007669"/>
    <property type="project" value="TreeGrafter"/>
</dbReference>
<evidence type="ECO:0000313" key="5">
    <source>
        <dbReference type="EMBL" id="KAJ5462036.1"/>
    </source>
</evidence>
<dbReference type="SMART" id="SM00906">
    <property type="entry name" value="Fungal_trans"/>
    <property type="match status" value="1"/>
</dbReference>
<sequence length="736" mass="82070">MRSSLDLAETSAKLGRDVEDLTQALELNNPPKGHVGELSAQVAEYRSAVEKLFPGSSLEDLRHMPREQLLSLFQPTLNEPNEDTIAEEPNVNISDDVNALSLDSQTPKSYLGISSVHAIFKLIFILCPQSAIRQPPLRRNSAGQKPTAPSLITSGISYQPSASISRQSPPIWSPSAVKESADSLTPEIDCIDGYFTYFHPLVLLVDEAGFRHTYNSGGRKDSQWLALLSIVCALGSIAATSNQDKSHSVYYARCKYHLGLDALGSPHLETVQTLGLMGGLYLPYISQPNLAYPLMGAAQRLALAQGLHEDRTLCREGTFDPIDFQQVRRRVWWSLFCMDTWACGPLDRPGISRFGPTHITVNLVSRGDESHMADFLPLLENVRFCRIATQIQEAIAESSVIPYAERKRLDQELQEWFDNLPPLLKDYQPCSESLIVTRSVMRWRFLNQRLLLHRPSLLDYAIRRIPSAALQEEERASIEKCRLLAQLTIEEIVATLVINQVTGWNGVWLLFQAVCIPLLGCFLTDSTTKDPRASLECCHRQVNLAIDFLTHMQAWSPAATRTLHVVSRILAASKQGLTTQDVERLNAGTTDDSTIEPFDHLTLLPEFQSNNSSSRVPTLPLHTPGGHLDAHIHFSLPGDVELSNPPFPDLLADNNLDESMFQTFWDYLHTADDHIMHDLPFSEYEVARLVDLSDGDLDAICNQIGTDDALTEWNNADFEILWDALETGDANLDNAA</sequence>
<dbReference type="GO" id="GO:0008270">
    <property type="term" value="F:zinc ion binding"/>
    <property type="evidence" value="ECO:0007669"/>
    <property type="project" value="InterPro"/>
</dbReference>
<keyword evidence="6" id="KW-1185">Reference proteome</keyword>
<dbReference type="EMBL" id="JAPVEA010000002">
    <property type="protein sequence ID" value="KAJ5462036.1"/>
    <property type="molecule type" value="Genomic_DNA"/>
</dbReference>
<accession>A0AAD6G7C4</accession>
<dbReference type="RefSeq" id="XP_056771078.1">
    <property type="nucleotide sequence ID" value="XM_056906971.1"/>
</dbReference>
<dbReference type="CDD" id="cd12148">
    <property type="entry name" value="fungal_TF_MHR"/>
    <property type="match status" value="1"/>
</dbReference>
<dbReference type="GO" id="GO:0000978">
    <property type="term" value="F:RNA polymerase II cis-regulatory region sequence-specific DNA binding"/>
    <property type="evidence" value="ECO:0007669"/>
    <property type="project" value="TreeGrafter"/>
</dbReference>
<dbReference type="AlphaFoldDB" id="A0AAD6G7C4"/>
<feature type="domain" description="Xylanolytic transcriptional activator regulatory" evidence="4">
    <location>
        <begin position="291"/>
        <end position="370"/>
    </location>
</feature>
<dbReference type="Proteomes" id="UP001213681">
    <property type="component" value="Unassembled WGS sequence"/>
</dbReference>
<evidence type="ECO:0000256" key="3">
    <source>
        <dbReference type="ARBA" id="ARBA00023242"/>
    </source>
</evidence>
<dbReference type="PANTHER" id="PTHR47424">
    <property type="entry name" value="REGULATORY PROTEIN GAL4"/>
    <property type="match status" value="1"/>
</dbReference>
<keyword evidence="1" id="KW-0805">Transcription regulation</keyword>